<name>A0ABW3XXW6_9FLAO</name>
<evidence type="ECO:0000313" key="2">
    <source>
        <dbReference type="EMBL" id="MFD1314058.1"/>
    </source>
</evidence>
<organism evidence="2 3">
    <name type="scientific">Namhaeicola litoreus</name>
    <dbReference type="NCBI Taxonomy" id="1052145"/>
    <lineage>
        <taxon>Bacteria</taxon>
        <taxon>Pseudomonadati</taxon>
        <taxon>Bacteroidota</taxon>
        <taxon>Flavobacteriia</taxon>
        <taxon>Flavobacteriales</taxon>
        <taxon>Flavobacteriaceae</taxon>
        <taxon>Namhaeicola</taxon>
    </lineage>
</organism>
<dbReference type="Proteomes" id="UP001597201">
    <property type="component" value="Unassembled WGS sequence"/>
</dbReference>
<dbReference type="Gene3D" id="1.20.120.450">
    <property type="entry name" value="dinb family like domain"/>
    <property type="match status" value="1"/>
</dbReference>
<proteinExistence type="predicted"/>
<reference evidence="3" key="1">
    <citation type="journal article" date="2019" name="Int. J. Syst. Evol. Microbiol.">
        <title>The Global Catalogue of Microorganisms (GCM) 10K type strain sequencing project: providing services to taxonomists for standard genome sequencing and annotation.</title>
        <authorList>
            <consortium name="The Broad Institute Genomics Platform"/>
            <consortium name="The Broad Institute Genome Sequencing Center for Infectious Disease"/>
            <person name="Wu L."/>
            <person name="Ma J."/>
        </authorList>
    </citation>
    <scope>NUCLEOTIDE SEQUENCE [LARGE SCALE GENOMIC DNA]</scope>
    <source>
        <strain evidence="3">CCUG 61485</strain>
    </source>
</reference>
<dbReference type="InterPro" id="IPR024775">
    <property type="entry name" value="DinB-like"/>
</dbReference>
<comment type="caution">
    <text evidence="2">The sequence shown here is derived from an EMBL/GenBank/DDBJ whole genome shotgun (WGS) entry which is preliminary data.</text>
</comment>
<accession>A0ABW3XXW6</accession>
<dbReference type="RefSeq" id="WP_377175307.1">
    <property type="nucleotide sequence ID" value="NZ_JBHTMY010000001.1"/>
</dbReference>
<protein>
    <submittedName>
        <fullName evidence="2">DinB family protein</fullName>
    </submittedName>
</protein>
<evidence type="ECO:0000313" key="3">
    <source>
        <dbReference type="Proteomes" id="UP001597201"/>
    </source>
</evidence>
<gene>
    <name evidence="2" type="ORF">ACFQ39_00385</name>
</gene>
<sequence length="170" mass="20518">MDHIKITKELDRNRLVFKDLLSALSKEMYTFKPSPEKWCILEVVCHLYDEEREDFRLRTRQVLKNPEKTLPSFDPLTWVNERNYLEQDYELMLSNFLKEREKSIIWLEKLENPDWKNSYVHPKLGAMSAAIFLANWLAHDYLHLRQITKLKYDYVQAMTNENLTYAGTWI</sequence>
<dbReference type="InterPro" id="IPR034660">
    <property type="entry name" value="DinB/YfiT-like"/>
</dbReference>
<evidence type="ECO:0000259" key="1">
    <source>
        <dbReference type="Pfam" id="PF12867"/>
    </source>
</evidence>
<feature type="domain" description="DinB-like" evidence="1">
    <location>
        <begin position="10"/>
        <end position="147"/>
    </location>
</feature>
<dbReference type="EMBL" id="JBHTMY010000001">
    <property type="protein sequence ID" value="MFD1314058.1"/>
    <property type="molecule type" value="Genomic_DNA"/>
</dbReference>
<dbReference type="SUPFAM" id="SSF109854">
    <property type="entry name" value="DinB/YfiT-like putative metalloenzymes"/>
    <property type="match status" value="1"/>
</dbReference>
<keyword evidence="3" id="KW-1185">Reference proteome</keyword>
<dbReference type="Pfam" id="PF12867">
    <property type="entry name" value="DinB_2"/>
    <property type="match status" value="1"/>
</dbReference>